<dbReference type="InterPro" id="IPR045190">
    <property type="entry name" value="MCCB/AccD1-like"/>
</dbReference>
<dbReference type="FunFam" id="3.90.226.10:FF:000004">
    <property type="entry name" value="Methylcrotonoyl-CoA carboxylase beta chain"/>
    <property type="match status" value="1"/>
</dbReference>
<evidence type="ECO:0000256" key="6">
    <source>
        <dbReference type="ARBA" id="ARBA00052347"/>
    </source>
</evidence>
<evidence type="ECO:0000256" key="3">
    <source>
        <dbReference type="ARBA" id="ARBA00026116"/>
    </source>
</evidence>
<keyword evidence="9" id="KW-0436">Ligase</keyword>
<evidence type="ECO:0000256" key="1">
    <source>
        <dbReference type="ARBA" id="ARBA00006102"/>
    </source>
</evidence>
<feature type="domain" description="CoA carboxyltransferase N-terminal" evidence="7">
    <location>
        <begin position="79"/>
        <end position="342"/>
    </location>
</feature>
<dbReference type="EC" id="6.4.1.4" evidence="3"/>
<reference evidence="9 10" key="1">
    <citation type="journal article" date="2015" name="Plant Cell">
        <title>Oil accumulation by the oleaginous diatom Fistulifera solaris as revealed by the genome and transcriptome.</title>
        <authorList>
            <person name="Tanaka T."/>
            <person name="Maeda Y."/>
            <person name="Veluchamy A."/>
            <person name="Tanaka M."/>
            <person name="Abida H."/>
            <person name="Marechal E."/>
            <person name="Bowler C."/>
            <person name="Muto M."/>
            <person name="Sunaga Y."/>
            <person name="Tanaka M."/>
            <person name="Yoshino T."/>
            <person name="Taniguchi T."/>
            <person name="Fukuda Y."/>
            <person name="Nemoto M."/>
            <person name="Matsumoto M."/>
            <person name="Wong P.S."/>
            <person name="Aburatani S."/>
            <person name="Fujibuchi W."/>
        </authorList>
    </citation>
    <scope>NUCLEOTIDE SEQUENCE [LARGE SCALE GENOMIC DNA]</scope>
    <source>
        <strain evidence="9 10">JPCC DA0580</strain>
    </source>
</reference>
<keyword evidence="10" id="KW-1185">Reference proteome</keyword>
<dbReference type="UniPathway" id="UPA00363">
    <property type="reaction ID" value="UER00861"/>
</dbReference>
<dbReference type="OrthoDB" id="439921at2759"/>
<comment type="pathway">
    <text evidence="2">Amino-acid degradation; L-leucine degradation; (S)-3-hydroxy-3-methylglutaryl-CoA from 3-isovaleryl-CoA: step 2/3.</text>
</comment>
<dbReference type="GO" id="GO:1905202">
    <property type="term" value="C:methylcrotonoyl-CoA carboxylase complex"/>
    <property type="evidence" value="ECO:0007669"/>
    <property type="project" value="TreeGrafter"/>
</dbReference>
<dbReference type="GO" id="GO:0004485">
    <property type="term" value="F:methylcrotonoyl-CoA carboxylase activity"/>
    <property type="evidence" value="ECO:0007669"/>
    <property type="project" value="UniProtKB-EC"/>
</dbReference>
<dbReference type="InParanoid" id="A0A1Z5KI15"/>
<evidence type="ECO:0000256" key="4">
    <source>
        <dbReference type="ARBA" id="ARBA00031237"/>
    </source>
</evidence>
<name>A0A1Z5KI15_FISSO</name>
<comment type="catalytic activity">
    <reaction evidence="6">
        <text>3-methylbut-2-enoyl-CoA + hydrogencarbonate + ATP = 3-methyl-(2E)-glutaconyl-CoA + ADP + phosphate + H(+)</text>
        <dbReference type="Rhea" id="RHEA:13589"/>
        <dbReference type="ChEBI" id="CHEBI:15378"/>
        <dbReference type="ChEBI" id="CHEBI:17544"/>
        <dbReference type="ChEBI" id="CHEBI:30616"/>
        <dbReference type="ChEBI" id="CHEBI:43474"/>
        <dbReference type="ChEBI" id="CHEBI:57344"/>
        <dbReference type="ChEBI" id="CHEBI:57346"/>
        <dbReference type="ChEBI" id="CHEBI:456216"/>
        <dbReference type="EC" id="6.4.1.4"/>
    </reaction>
</comment>
<evidence type="ECO:0000313" key="9">
    <source>
        <dbReference type="EMBL" id="GAX25691.1"/>
    </source>
</evidence>
<sequence length="605" mass="66186">MNRSYAFMIRSRSKASSLSSFFFSTLVKGRGSLFPHVTTSHHHRRYYLSSLIPPHHLAPPLLDDTDITQTQSFKDSVQHVQAQVELFNQRYQLVRQGGGAAAVQRHQERNKRLPRERIDLLVDPGTPVLELSPLAGTDWSEGTATTKHHIPSGGIVTAIGIVSGTPCMIVANDATVKGGTYFPITVKKHLRAQEIAMQNKLPCIYLVDSGGAFLPQQDQVFPDRDHFGRIFYHQSIMSAQNIPQIAAVCGSCTAGGAYVPSLCDETIMVRGNGTVFLGGPPLVRAATGEVVTAQDLGGADVHATRSGVTDHIVNTEEEAMAKLRQIVSFLGPQQRMLQPTLSSSFEEPLYNVQELEGLVPTDSTKQPMDARKILARILDGSRFHEFKKEYGTTLVTGFGKIMGQDLGIIANNGILFSESSLKGAHFVQLCCQRGIPILFLQNITGFMVGQKYEHEGIAKHGAKLVSAVSNATVPKITLIVAGSFGAGNYGMCGRAFSPRFLFMWPTARIGVMGGAQAAKVLSTVQRDNKERNGETWTEEEEKAFEQPILDQFEKQSSAYYSTRHLWDDGIIAPAETRIVLGNALAIARRVGCDPPNATQFGVFRM</sequence>
<dbReference type="PANTHER" id="PTHR22855:SF13">
    <property type="entry name" value="METHYLCROTONOYL-COA CARBOXYLASE BETA CHAIN, MITOCHONDRIAL"/>
    <property type="match status" value="1"/>
</dbReference>
<comment type="caution">
    <text evidence="9">The sequence shown here is derived from an EMBL/GenBank/DDBJ whole genome shotgun (WGS) entry which is preliminary data.</text>
</comment>
<dbReference type="InterPro" id="IPR011763">
    <property type="entry name" value="COA_CT_C"/>
</dbReference>
<dbReference type="InterPro" id="IPR011762">
    <property type="entry name" value="COA_CT_N"/>
</dbReference>
<evidence type="ECO:0000256" key="5">
    <source>
        <dbReference type="ARBA" id="ARBA00031404"/>
    </source>
</evidence>
<dbReference type="InterPro" id="IPR029045">
    <property type="entry name" value="ClpP/crotonase-like_dom_sf"/>
</dbReference>
<comment type="similarity">
    <text evidence="1">Belongs to the AccD/PCCB family.</text>
</comment>
<dbReference type="GO" id="GO:0006552">
    <property type="term" value="P:L-leucine catabolic process"/>
    <property type="evidence" value="ECO:0007669"/>
    <property type="project" value="UniProtKB-UniPathway"/>
</dbReference>
<organism evidence="9 10">
    <name type="scientific">Fistulifera solaris</name>
    <name type="common">Oleaginous diatom</name>
    <dbReference type="NCBI Taxonomy" id="1519565"/>
    <lineage>
        <taxon>Eukaryota</taxon>
        <taxon>Sar</taxon>
        <taxon>Stramenopiles</taxon>
        <taxon>Ochrophyta</taxon>
        <taxon>Bacillariophyta</taxon>
        <taxon>Bacillariophyceae</taxon>
        <taxon>Bacillariophycidae</taxon>
        <taxon>Naviculales</taxon>
        <taxon>Naviculaceae</taxon>
        <taxon>Fistulifera</taxon>
    </lineage>
</organism>
<dbReference type="EMBL" id="BDSP01000229">
    <property type="protein sequence ID" value="GAX25691.1"/>
    <property type="molecule type" value="Genomic_DNA"/>
</dbReference>
<dbReference type="PANTHER" id="PTHR22855">
    <property type="entry name" value="ACETYL, PROPIONYL, PYRUVATE, AND GLUTACONYL CARBOXYLASE-RELATED"/>
    <property type="match status" value="1"/>
</dbReference>
<protein>
    <recommendedName>
        <fullName evidence="3">methylcrotonoyl-CoA carboxylase</fullName>
        <ecNumber evidence="3">6.4.1.4</ecNumber>
    </recommendedName>
    <alternativeName>
        <fullName evidence="5">3-methylcrotonyl-CoA carboxylase 2</fullName>
    </alternativeName>
    <alternativeName>
        <fullName evidence="4">3-methylcrotonyl-CoA:carbon dioxide ligase subunit beta</fullName>
    </alternativeName>
</protein>
<evidence type="ECO:0000313" key="10">
    <source>
        <dbReference type="Proteomes" id="UP000198406"/>
    </source>
</evidence>
<dbReference type="Proteomes" id="UP000198406">
    <property type="component" value="Unassembled WGS sequence"/>
</dbReference>
<dbReference type="PROSITE" id="PS50980">
    <property type="entry name" value="COA_CT_NTER"/>
    <property type="match status" value="1"/>
</dbReference>
<gene>
    <name evidence="9" type="ORF">FisN_15Lh062</name>
</gene>
<dbReference type="SUPFAM" id="SSF52096">
    <property type="entry name" value="ClpP/crotonase"/>
    <property type="match status" value="2"/>
</dbReference>
<evidence type="ECO:0000256" key="2">
    <source>
        <dbReference type="ARBA" id="ARBA00025711"/>
    </source>
</evidence>
<accession>A0A1Z5KI15</accession>
<dbReference type="AlphaFoldDB" id="A0A1Z5KI15"/>
<dbReference type="GO" id="GO:0005739">
    <property type="term" value="C:mitochondrion"/>
    <property type="evidence" value="ECO:0007669"/>
    <property type="project" value="TreeGrafter"/>
</dbReference>
<evidence type="ECO:0000259" key="7">
    <source>
        <dbReference type="PROSITE" id="PS50980"/>
    </source>
</evidence>
<dbReference type="Gene3D" id="3.90.226.10">
    <property type="entry name" value="2-enoyl-CoA Hydratase, Chain A, domain 1"/>
    <property type="match status" value="2"/>
</dbReference>
<dbReference type="PROSITE" id="PS50989">
    <property type="entry name" value="COA_CT_CTER"/>
    <property type="match status" value="1"/>
</dbReference>
<dbReference type="Pfam" id="PF01039">
    <property type="entry name" value="Carboxyl_trans"/>
    <property type="match status" value="1"/>
</dbReference>
<feature type="domain" description="CoA carboxyltransferase C-terminal" evidence="8">
    <location>
        <begin position="347"/>
        <end position="590"/>
    </location>
</feature>
<proteinExistence type="inferred from homology"/>
<evidence type="ECO:0000259" key="8">
    <source>
        <dbReference type="PROSITE" id="PS50989"/>
    </source>
</evidence>
<dbReference type="InterPro" id="IPR034733">
    <property type="entry name" value="AcCoA_carboxyl_beta"/>
</dbReference>
<dbReference type="FunFam" id="3.90.226.10:FF:000046">
    <property type="entry name" value="Geranyl-CoA carboxylase beta subunit"/>
    <property type="match status" value="1"/>
</dbReference>